<evidence type="ECO:0000313" key="1">
    <source>
        <dbReference type="EMBL" id="KAI3754379.1"/>
    </source>
</evidence>
<proteinExistence type="predicted"/>
<organism evidence="1 2">
    <name type="scientific">Smallanthus sonchifolius</name>
    <dbReference type="NCBI Taxonomy" id="185202"/>
    <lineage>
        <taxon>Eukaryota</taxon>
        <taxon>Viridiplantae</taxon>
        <taxon>Streptophyta</taxon>
        <taxon>Embryophyta</taxon>
        <taxon>Tracheophyta</taxon>
        <taxon>Spermatophyta</taxon>
        <taxon>Magnoliopsida</taxon>
        <taxon>eudicotyledons</taxon>
        <taxon>Gunneridae</taxon>
        <taxon>Pentapetalae</taxon>
        <taxon>asterids</taxon>
        <taxon>campanulids</taxon>
        <taxon>Asterales</taxon>
        <taxon>Asteraceae</taxon>
        <taxon>Asteroideae</taxon>
        <taxon>Heliantheae alliance</taxon>
        <taxon>Millerieae</taxon>
        <taxon>Smallanthus</taxon>
    </lineage>
</organism>
<evidence type="ECO:0000313" key="2">
    <source>
        <dbReference type="Proteomes" id="UP001056120"/>
    </source>
</evidence>
<comment type="caution">
    <text evidence="1">The sequence shown here is derived from an EMBL/GenBank/DDBJ whole genome shotgun (WGS) entry which is preliminary data.</text>
</comment>
<keyword evidence="2" id="KW-1185">Reference proteome</keyword>
<dbReference type="Proteomes" id="UP001056120">
    <property type="component" value="Linkage Group LG18"/>
</dbReference>
<gene>
    <name evidence="1" type="ORF">L1987_54162</name>
</gene>
<dbReference type="EMBL" id="CM042035">
    <property type="protein sequence ID" value="KAI3754379.1"/>
    <property type="molecule type" value="Genomic_DNA"/>
</dbReference>
<accession>A0ACB9E608</accession>
<sequence>MITESIGDMLDCPKIVESNFAAIVSSFEESFVTKVIRTKSGAESLKMLEPKSTQQSDEKLKHSEGYFTTSPEVSQMFGEMVGVWAIYLGIRWYPIMSHVDPFCYDTLHVLILRLMESCCNGIWSTRNRYLVVVSRFKGCEEIARTYLIFGLLGRILSQLWQDRMEGSEEKICTIFLEVNFLYVCFNHEKAIEVGHLFLKGCSCTAVLTEFSWFGCNQEEKEGAGHEYALISDAKIRKWIRVEFFHCARQLKDFGQDY</sequence>
<protein>
    <submittedName>
        <fullName evidence="1">Uncharacterized protein</fullName>
    </submittedName>
</protein>
<reference evidence="1 2" key="2">
    <citation type="journal article" date="2022" name="Mol. Ecol. Resour.">
        <title>The genomes of chicory, endive, great burdock and yacon provide insights into Asteraceae paleo-polyploidization history and plant inulin production.</title>
        <authorList>
            <person name="Fan W."/>
            <person name="Wang S."/>
            <person name="Wang H."/>
            <person name="Wang A."/>
            <person name="Jiang F."/>
            <person name="Liu H."/>
            <person name="Zhao H."/>
            <person name="Xu D."/>
            <person name="Zhang Y."/>
        </authorList>
    </citation>
    <scope>NUCLEOTIDE SEQUENCE [LARGE SCALE GENOMIC DNA]</scope>
    <source>
        <strain evidence="2">cv. Yunnan</strain>
        <tissue evidence="1">Leaves</tissue>
    </source>
</reference>
<reference evidence="2" key="1">
    <citation type="journal article" date="2022" name="Mol. Ecol. Resour.">
        <title>The genomes of chicory, endive, great burdock and yacon provide insights into Asteraceae palaeo-polyploidization history and plant inulin production.</title>
        <authorList>
            <person name="Fan W."/>
            <person name="Wang S."/>
            <person name="Wang H."/>
            <person name="Wang A."/>
            <person name="Jiang F."/>
            <person name="Liu H."/>
            <person name="Zhao H."/>
            <person name="Xu D."/>
            <person name="Zhang Y."/>
        </authorList>
    </citation>
    <scope>NUCLEOTIDE SEQUENCE [LARGE SCALE GENOMIC DNA]</scope>
    <source>
        <strain evidence="2">cv. Yunnan</strain>
    </source>
</reference>
<name>A0ACB9E608_9ASTR</name>